<dbReference type="SUPFAM" id="SSF54980">
    <property type="entry name" value="EF-G C-terminal domain-like"/>
    <property type="match status" value="2"/>
</dbReference>
<dbReference type="FunFam" id="2.40.50.250:FF:000001">
    <property type="entry name" value="GTP-binding protein TypA"/>
    <property type="match status" value="1"/>
</dbReference>
<dbReference type="Gene3D" id="2.40.30.10">
    <property type="entry name" value="Translation factors"/>
    <property type="match status" value="1"/>
</dbReference>
<proteinExistence type="predicted"/>
<evidence type="ECO:0000313" key="5">
    <source>
        <dbReference type="Proteomes" id="UP000230776"/>
    </source>
</evidence>
<dbReference type="InterPro" id="IPR048876">
    <property type="entry name" value="BipA_C"/>
</dbReference>
<feature type="domain" description="Tr-type G" evidence="3">
    <location>
        <begin position="1"/>
        <end position="193"/>
    </location>
</feature>
<reference evidence="5" key="1">
    <citation type="submission" date="2017-09" db="EMBL/GenBank/DDBJ databases">
        <title>Depth-based differentiation of microbial function through sediment-hosted aquifers and enrichment of novel symbionts in the deep terrestrial subsurface.</title>
        <authorList>
            <person name="Probst A.J."/>
            <person name="Ladd B."/>
            <person name="Jarett J.K."/>
            <person name="Geller-Mcgrath D.E."/>
            <person name="Sieber C.M.K."/>
            <person name="Emerson J.B."/>
            <person name="Anantharaman K."/>
            <person name="Thomas B.C."/>
            <person name="Malmstrom R."/>
            <person name="Stieglmeier M."/>
            <person name="Klingl A."/>
            <person name="Woyke T."/>
            <person name="Ryan C.M."/>
            <person name="Banfield J.F."/>
        </authorList>
    </citation>
    <scope>NUCLEOTIDE SEQUENCE [LARGE SCALE GENOMIC DNA]</scope>
</reference>
<dbReference type="InterPro" id="IPR000640">
    <property type="entry name" value="EFG_V-like"/>
</dbReference>
<dbReference type="PANTHER" id="PTHR42908:SF8">
    <property type="entry name" value="TR-TYPE G DOMAIN-CONTAINING PROTEIN"/>
    <property type="match status" value="1"/>
</dbReference>
<dbReference type="Pfam" id="PF21018">
    <property type="entry name" value="BipA_C"/>
    <property type="match status" value="1"/>
</dbReference>
<dbReference type="Pfam" id="PF00679">
    <property type="entry name" value="EFG_C"/>
    <property type="match status" value="1"/>
</dbReference>
<dbReference type="Gene3D" id="3.40.50.300">
    <property type="entry name" value="P-loop containing nucleotide triphosphate hydrolases"/>
    <property type="match status" value="1"/>
</dbReference>
<evidence type="ECO:0000256" key="1">
    <source>
        <dbReference type="ARBA" id="ARBA00023134"/>
    </source>
</evidence>
<name>A0A2H0VJE9_9BACT</name>
<dbReference type="GO" id="GO:1990904">
    <property type="term" value="C:ribonucleoprotein complex"/>
    <property type="evidence" value="ECO:0007669"/>
    <property type="project" value="TreeGrafter"/>
</dbReference>
<evidence type="ECO:0000256" key="2">
    <source>
        <dbReference type="ARBA" id="ARBA00035722"/>
    </source>
</evidence>
<dbReference type="Pfam" id="PF03144">
    <property type="entry name" value="GTP_EFTU_D2"/>
    <property type="match status" value="1"/>
</dbReference>
<dbReference type="FunFam" id="3.30.70.870:FF:000003">
    <property type="entry name" value="GTP-binding protein TypA"/>
    <property type="match status" value="1"/>
</dbReference>
<dbReference type="Gene3D" id="3.30.70.240">
    <property type="match status" value="1"/>
</dbReference>
<dbReference type="Pfam" id="PF00009">
    <property type="entry name" value="GTP_EFTU"/>
    <property type="match status" value="1"/>
</dbReference>
<dbReference type="CDD" id="cd03691">
    <property type="entry name" value="BipA_TypA_II"/>
    <property type="match status" value="1"/>
</dbReference>
<comment type="caution">
    <text evidence="4">The sequence shown here is derived from an EMBL/GenBank/DDBJ whole genome shotgun (WGS) entry which is preliminary data.</text>
</comment>
<sequence>MGIRNIAIIAHVDHGKTTITDALMRQTGATSGESVSMDSNALEKERGITIYAKNASMFYKDTKINIVDTPGHADFGSEVERVLRSIDSVLLVVDASEGPMPQTKFVLKKSLDIGLKPLVVINKIDNPAARPEEVHEEVLELFMDLGASDDQLNFETVYTIGKDGIAKKKLDQDSKDMTPLLDAILENIEPAPSESGKTLLMQSFNLDYDDYLGRLAIARIYEGTVRSKDQLFIKRIDGSVQKGTVTKIFTFEGFTRREVDSAAAGDIVVIAGFPGVYIGDTMTTDESAELLPHIAVDEPTISLAFMVNNSPFSGREGKFVTTSQIKERLEKELEVNVGIKIDFSQSDQYTVYGRGEMHIAILLENMRREGYELQVSQPHVILKEEDGKTLEPFEELIVDVPEELTGTVIKKVSQRKGVLAEIKKLQVESRLIFEIPTRGLLGFRSELLIDTRGEGVASSRVMGFKPHVGEINRHEVGSMVSMATGKSLGYSLFNLQNRGILYIGPNTEVYEGMVIGNVSKGIDMAVNPTKGKQLTNMRASGSDDALILTPPLKLTLERGLEIIADDELLEITPQAIRLRKKVLKQRV</sequence>
<dbReference type="InterPro" id="IPR047041">
    <property type="entry name" value="BipA_GTP-bd_dom"/>
</dbReference>
<dbReference type="PRINTS" id="PR00315">
    <property type="entry name" value="ELONGATNFCT"/>
</dbReference>
<accession>A0A2H0VJE9</accession>
<dbReference type="FunFam" id="3.30.70.240:FF:000002">
    <property type="entry name" value="GTP-binding protein TypA"/>
    <property type="match status" value="1"/>
</dbReference>
<keyword evidence="1" id="KW-0547">Nucleotide-binding</keyword>
<dbReference type="InterPro" id="IPR035651">
    <property type="entry name" value="BipA_V"/>
</dbReference>
<dbReference type="CDD" id="cd03710">
    <property type="entry name" value="BipA_TypA_C"/>
    <property type="match status" value="1"/>
</dbReference>
<dbReference type="GO" id="GO:0003924">
    <property type="term" value="F:GTPase activity"/>
    <property type="evidence" value="ECO:0007669"/>
    <property type="project" value="InterPro"/>
</dbReference>
<dbReference type="NCBIfam" id="TIGR00231">
    <property type="entry name" value="small_GTP"/>
    <property type="match status" value="1"/>
</dbReference>
<dbReference type="InterPro" id="IPR035647">
    <property type="entry name" value="EFG_III/V"/>
</dbReference>
<dbReference type="InterPro" id="IPR031157">
    <property type="entry name" value="G_TR_CS"/>
</dbReference>
<gene>
    <name evidence="4" type="primary">typA</name>
    <name evidence="4" type="ORF">COT88_01540</name>
</gene>
<dbReference type="GO" id="GO:0005829">
    <property type="term" value="C:cytosol"/>
    <property type="evidence" value="ECO:0007669"/>
    <property type="project" value="TreeGrafter"/>
</dbReference>
<dbReference type="InterPro" id="IPR009000">
    <property type="entry name" value="Transl_B-barrel_sf"/>
</dbReference>
<dbReference type="FunFam" id="3.40.50.300:FF:000055">
    <property type="entry name" value="GTP-binding protein TypA"/>
    <property type="match status" value="1"/>
</dbReference>
<protein>
    <recommendedName>
        <fullName evidence="2">50S ribosomal subunit assembly factor BipA</fullName>
    </recommendedName>
</protein>
<dbReference type="Gene3D" id="3.30.70.870">
    <property type="entry name" value="Elongation Factor G (Translational Gtpase), domain 3"/>
    <property type="match status" value="1"/>
</dbReference>
<dbReference type="InterPro" id="IPR027417">
    <property type="entry name" value="P-loop_NTPase"/>
</dbReference>
<dbReference type="PANTHER" id="PTHR42908">
    <property type="entry name" value="TRANSLATION ELONGATION FACTOR-RELATED"/>
    <property type="match status" value="1"/>
</dbReference>
<dbReference type="PROSITE" id="PS51722">
    <property type="entry name" value="G_TR_2"/>
    <property type="match status" value="1"/>
</dbReference>
<dbReference type="EMBL" id="PFAG01000014">
    <property type="protein sequence ID" value="PIR98489.1"/>
    <property type="molecule type" value="Genomic_DNA"/>
</dbReference>
<dbReference type="PROSITE" id="PS00301">
    <property type="entry name" value="G_TR_1"/>
    <property type="match status" value="1"/>
</dbReference>
<evidence type="ECO:0000313" key="4">
    <source>
        <dbReference type="EMBL" id="PIR98489.1"/>
    </source>
</evidence>
<evidence type="ECO:0000259" key="3">
    <source>
        <dbReference type="PROSITE" id="PS51722"/>
    </source>
</evidence>
<dbReference type="InterPro" id="IPR004161">
    <property type="entry name" value="EFTu-like_2"/>
</dbReference>
<dbReference type="AlphaFoldDB" id="A0A2H0VJE9"/>
<dbReference type="InterPro" id="IPR047042">
    <property type="entry name" value="BipA_II"/>
</dbReference>
<dbReference type="InterPro" id="IPR042116">
    <property type="entry name" value="TypA/BipA_C"/>
</dbReference>
<organism evidence="4 5">
    <name type="scientific">Candidatus Colwellbacteria bacterium CG10_big_fil_rev_8_21_14_0_10_41_28</name>
    <dbReference type="NCBI Taxonomy" id="1974539"/>
    <lineage>
        <taxon>Bacteria</taxon>
        <taxon>Candidatus Colwelliibacteriota</taxon>
    </lineage>
</organism>
<dbReference type="InterPro" id="IPR000795">
    <property type="entry name" value="T_Tr_GTP-bd_dom"/>
</dbReference>
<dbReference type="Gene3D" id="2.40.50.250">
    <property type="entry name" value="bipa protein"/>
    <property type="match status" value="1"/>
</dbReference>
<dbReference type="InterPro" id="IPR005225">
    <property type="entry name" value="Small_GTP-bd"/>
</dbReference>
<dbReference type="Proteomes" id="UP000230776">
    <property type="component" value="Unassembled WGS sequence"/>
</dbReference>
<dbReference type="SUPFAM" id="SSF50447">
    <property type="entry name" value="Translation proteins"/>
    <property type="match status" value="1"/>
</dbReference>
<keyword evidence="1" id="KW-0342">GTP-binding</keyword>
<dbReference type="GO" id="GO:0005525">
    <property type="term" value="F:GTP binding"/>
    <property type="evidence" value="ECO:0007669"/>
    <property type="project" value="UniProtKB-KW"/>
</dbReference>
<dbReference type="NCBIfam" id="TIGR01394">
    <property type="entry name" value="TypA_BipA"/>
    <property type="match status" value="1"/>
</dbReference>
<dbReference type="CDD" id="cd01891">
    <property type="entry name" value="TypA_BipA"/>
    <property type="match status" value="1"/>
</dbReference>
<dbReference type="SUPFAM" id="SSF52540">
    <property type="entry name" value="P-loop containing nucleoside triphosphate hydrolases"/>
    <property type="match status" value="1"/>
</dbReference>
<dbReference type="InterPro" id="IPR006298">
    <property type="entry name" value="BipA"/>
</dbReference>